<dbReference type="EMBL" id="AEBR01000102">
    <property type="protein sequence ID" value="EFM81690.1"/>
    <property type="molecule type" value="Genomic_DNA"/>
</dbReference>
<gene>
    <name evidence="5" type="ORF">HMPREF9498_02833</name>
</gene>
<dbReference type="Pfam" id="PF07883">
    <property type="entry name" value="Cupin_2"/>
    <property type="match status" value="1"/>
</dbReference>
<evidence type="ECO:0000259" key="4">
    <source>
        <dbReference type="PROSITE" id="PS50943"/>
    </source>
</evidence>
<dbReference type="GO" id="GO:0005829">
    <property type="term" value="C:cytosol"/>
    <property type="evidence" value="ECO:0007669"/>
    <property type="project" value="TreeGrafter"/>
</dbReference>
<dbReference type="SMR" id="A0A125W2R5"/>
<evidence type="ECO:0000313" key="5">
    <source>
        <dbReference type="EMBL" id="EFM81690.1"/>
    </source>
</evidence>
<dbReference type="AlphaFoldDB" id="A0A125W2R5"/>
<name>A0A125W2R5_ENTFL</name>
<keyword evidence="1" id="KW-0805">Transcription regulation</keyword>
<dbReference type="SUPFAM" id="SSF51182">
    <property type="entry name" value="RmlC-like cupins"/>
    <property type="match status" value="1"/>
</dbReference>
<dbReference type="GO" id="GO:0003677">
    <property type="term" value="F:DNA binding"/>
    <property type="evidence" value="ECO:0007669"/>
    <property type="project" value="UniProtKB-KW"/>
</dbReference>
<dbReference type="SMART" id="SM00530">
    <property type="entry name" value="HTH_XRE"/>
    <property type="match status" value="1"/>
</dbReference>
<organism evidence="5 6">
    <name type="scientific">Enterococcus faecalis TX4248</name>
    <dbReference type="NCBI Taxonomy" id="749495"/>
    <lineage>
        <taxon>Bacteria</taxon>
        <taxon>Bacillati</taxon>
        <taxon>Bacillota</taxon>
        <taxon>Bacilli</taxon>
        <taxon>Lactobacillales</taxon>
        <taxon>Enterococcaceae</taxon>
        <taxon>Enterococcus</taxon>
    </lineage>
</organism>
<dbReference type="InterPro" id="IPR014710">
    <property type="entry name" value="RmlC-like_jellyroll"/>
</dbReference>
<dbReference type="HOGENOM" id="CLU_085376_5_0_9"/>
<proteinExistence type="predicted"/>
<dbReference type="PROSITE" id="PS50943">
    <property type="entry name" value="HTH_CROC1"/>
    <property type="match status" value="1"/>
</dbReference>
<dbReference type="InterPro" id="IPR050807">
    <property type="entry name" value="TransReg_Diox_bact_type"/>
</dbReference>
<dbReference type="Gene3D" id="1.10.260.40">
    <property type="entry name" value="lambda repressor-like DNA-binding domains"/>
    <property type="match status" value="1"/>
</dbReference>
<evidence type="ECO:0000256" key="3">
    <source>
        <dbReference type="ARBA" id="ARBA00023163"/>
    </source>
</evidence>
<evidence type="ECO:0000256" key="2">
    <source>
        <dbReference type="ARBA" id="ARBA00023125"/>
    </source>
</evidence>
<dbReference type="PANTHER" id="PTHR46797:SF23">
    <property type="entry name" value="HTH-TYPE TRANSCRIPTIONAL REGULATOR SUTR"/>
    <property type="match status" value="1"/>
</dbReference>
<dbReference type="CDD" id="cd02209">
    <property type="entry name" value="cupin_XRE_C"/>
    <property type="match status" value="1"/>
</dbReference>
<dbReference type="Gene3D" id="2.60.120.10">
    <property type="entry name" value="Jelly Rolls"/>
    <property type="match status" value="1"/>
</dbReference>
<sequence>MEINTIIGNNLKKIRQEKKLTLDELAGITGVSKGMLSQIEKGTTNPTINTIWKISNGLNVPYTYLLEDDYVKENPVVKKTETVTQHSEDHSYRVFNYYSDNQERNFELFQFELDPGKKYQAVGHSKRSTEYVMVIQGALALEVGGQRYLLPKDAAMYFDANQVHTYINDGTEKVQAVVINYYT</sequence>
<dbReference type="Pfam" id="PF01381">
    <property type="entry name" value="HTH_3"/>
    <property type="match status" value="1"/>
</dbReference>
<dbReference type="RefSeq" id="WP_002362234.1">
    <property type="nucleotide sequence ID" value="NZ_GL454487.1"/>
</dbReference>
<dbReference type="CDD" id="cd00093">
    <property type="entry name" value="HTH_XRE"/>
    <property type="match status" value="1"/>
</dbReference>
<evidence type="ECO:0000313" key="6">
    <source>
        <dbReference type="Proteomes" id="UP000004846"/>
    </source>
</evidence>
<dbReference type="InterPro" id="IPR011051">
    <property type="entry name" value="RmlC_Cupin_sf"/>
</dbReference>
<dbReference type="InterPro" id="IPR010982">
    <property type="entry name" value="Lambda_DNA-bd_dom_sf"/>
</dbReference>
<feature type="domain" description="HTH cro/C1-type" evidence="4">
    <location>
        <begin position="11"/>
        <end position="65"/>
    </location>
</feature>
<dbReference type="PANTHER" id="PTHR46797">
    <property type="entry name" value="HTH-TYPE TRANSCRIPTIONAL REGULATOR"/>
    <property type="match status" value="1"/>
</dbReference>
<reference evidence="5 6" key="1">
    <citation type="submission" date="2010-07" db="EMBL/GenBank/DDBJ databases">
        <authorList>
            <person name="Sid Ahmed O."/>
        </authorList>
    </citation>
    <scope>NUCLEOTIDE SEQUENCE [LARGE SCALE GENOMIC DNA]</scope>
    <source>
        <strain evidence="5 6">TX4248</strain>
    </source>
</reference>
<dbReference type="InterPro" id="IPR001387">
    <property type="entry name" value="Cro/C1-type_HTH"/>
</dbReference>
<dbReference type="SUPFAM" id="SSF47413">
    <property type="entry name" value="lambda repressor-like DNA-binding domains"/>
    <property type="match status" value="1"/>
</dbReference>
<protein>
    <submittedName>
        <fullName evidence="5">DNA-binding helix-turn-helix protein</fullName>
    </submittedName>
</protein>
<dbReference type="InterPro" id="IPR013096">
    <property type="entry name" value="Cupin_2"/>
</dbReference>
<keyword evidence="3" id="KW-0804">Transcription</keyword>
<comment type="caution">
    <text evidence="5">The sequence shown here is derived from an EMBL/GenBank/DDBJ whole genome shotgun (WGS) entry which is preliminary data.</text>
</comment>
<evidence type="ECO:0000256" key="1">
    <source>
        <dbReference type="ARBA" id="ARBA00023015"/>
    </source>
</evidence>
<dbReference type="Proteomes" id="UP000004846">
    <property type="component" value="Unassembled WGS sequence"/>
</dbReference>
<accession>A0A125W2R5</accession>
<keyword evidence="2 5" id="KW-0238">DNA-binding</keyword>
<dbReference type="GO" id="GO:0003700">
    <property type="term" value="F:DNA-binding transcription factor activity"/>
    <property type="evidence" value="ECO:0007669"/>
    <property type="project" value="TreeGrafter"/>
</dbReference>